<dbReference type="FunCoup" id="A9B4P5">
    <property type="interactions" value="97"/>
</dbReference>
<evidence type="ECO:0000313" key="3">
    <source>
        <dbReference type="Proteomes" id="UP000000787"/>
    </source>
</evidence>
<organism evidence="2 3">
    <name type="scientific">Herpetosiphon aurantiacus (strain ATCC 23779 / DSM 785 / 114-95)</name>
    <dbReference type="NCBI Taxonomy" id="316274"/>
    <lineage>
        <taxon>Bacteria</taxon>
        <taxon>Bacillati</taxon>
        <taxon>Chloroflexota</taxon>
        <taxon>Chloroflexia</taxon>
        <taxon>Herpetosiphonales</taxon>
        <taxon>Herpetosiphonaceae</taxon>
        <taxon>Herpetosiphon</taxon>
    </lineage>
</organism>
<dbReference type="AlphaFoldDB" id="A9B4P5"/>
<dbReference type="HOGENOM" id="CLU_062679_2_0_0"/>
<dbReference type="BioCyc" id="HAUR316274:GHYA-1591-MONOMER"/>
<dbReference type="KEGG" id="hau:Haur_1567"/>
<evidence type="ECO:0000256" key="1">
    <source>
        <dbReference type="ARBA" id="ARBA00010424"/>
    </source>
</evidence>
<evidence type="ECO:0000313" key="2">
    <source>
        <dbReference type="EMBL" id="ABX04210.1"/>
    </source>
</evidence>
<protein>
    <submittedName>
        <fullName evidence="2">Phosphosulfolactate synthase</fullName>
        <ecNumber evidence="2">4.4.1.19</ecNumber>
    </submittedName>
</protein>
<dbReference type="InterPro" id="IPR036112">
    <property type="entry name" value="ComA_synth_sf"/>
</dbReference>
<reference evidence="2 3" key="1">
    <citation type="journal article" date="2011" name="Stand. Genomic Sci.">
        <title>Complete genome sequence of the filamentous gliding predatory bacterium Herpetosiphon aurantiacus type strain (114-95(T)).</title>
        <authorList>
            <person name="Kiss H."/>
            <person name="Nett M."/>
            <person name="Domin N."/>
            <person name="Martin K."/>
            <person name="Maresca J.A."/>
            <person name="Copeland A."/>
            <person name="Lapidus A."/>
            <person name="Lucas S."/>
            <person name="Berry K.W."/>
            <person name="Glavina Del Rio T."/>
            <person name="Dalin E."/>
            <person name="Tice H."/>
            <person name="Pitluck S."/>
            <person name="Richardson P."/>
            <person name="Bruce D."/>
            <person name="Goodwin L."/>
            <person name="Han C."/>
            <person name="Detter J.C."/>
            <person name="Schmutz J."/>
            <person name="Brettin T."/>
            <person name="Land M."/>
            <person name="Hauser L."/>
            <person name="Kyrpides N.C."/>
            <person name="Ivanova N."/>
            <person name="Goker M."/>
            <person name="Woyke T."/>
            <person name="Klenk H.P."/>
            <person name="Bryant D.A."/>
        </authorList>
    </citation>
    <scope>NUCLEOTIDE SEQUENCE [LARGE SCALE GENOMIC DNA]</scope>
    <source>
        <strain evidence="3">ATCC 23779 / DSM 785 / 114-95</strain>
    </source>
</reference>
<accession>A9B4P5</accession>
<keyword evidence="3" id="KW-1185">Reference proteome</keyword>
<dbReference type="STRING" id="316274.Haur_1567"/>
<name>A9B4P5_HERA2</name>
<dbReference type="EMBL" id="CP000875">
    <property type="protein sequence ID" value="ABX04210.1"/>
    <property type="molecule type" value="Genomic_DNA"/>
</dbReference>
<dbReference type="Proteomes" id="UP000000787">
    <property type="component" value="Chromosome"/>
</dbReference>
<proteinExistence type="inferred from homology"/>
<gene>
    <name evidence="2" type="ordered locus">Haur_1567</name>
</gene>
<dbReference type="InParanoid" id="A9B4P5"/>
<dbReference type="EC" id="4.4.1.19" evidence="2"/>
<comment type="similarity">
    <text evidence="1">Belongs to the phosphosulfolactate synthase family.</text>
</comment>
<dbReference type="InterPro" id="IPR013785">
    <property type="entry name" value="Aldolase_TIM"/>
</dbReference>
<dbReference type="eggNOG" id="COG1809">
    <property type="taxonomic scope" value="Bacteria"/>
</dbReference>
<dbReference type="Pfam" id="PF02679">
    <property type="entry name" value="ComA"/>
    <property type="match status" value="1"/>
</dbReference>
<dbReference type="Gene3D" id="3.20.20.70">
    <property type="entry name" value="Aldolase class I"/>
    <property type="match status" value="1"/>
</dbReference>
<dbReference type="SUPFAM" id="SSF102110">
    <property type="entry name" value="(2r)-phospho-3-sulfolactate synthase ComA"/>
    <property type="match status" value="1"/>
</dbReference>
<dbReference type="InterPro" id="IPR003830">
    <property type="entry name" value="ComA_synth"/>
</dbReference>
<dbReference type="GO" id="GO:0043817">
    <property type="term" value="F:phosphosulfolactate synthase activity"/>
    <property type="evidence" value="ECO:0007669"/>
    <property type="project" value="UniProtKB-EC"/>
</dbReference>
<keyword evidence="2" id="KW-0456">Lyase</keyword>
<sequence length="258" mass="29052">MPTTFPQIITTQIGVTHTGKNYILDKGMPLLMFGAYIKSFAPYIGMIKLGWTTWALFDQHELDAKIALAKHYHIPLCLGGTLFEICATEGYYQQLLDYIVEKELINIELASGFAVEYHELPTLIKQATDRGLRVLVEIGYKNQEMDDSLSVPERIGHIDSAFRAGADAVILEAREAGEGYSVFKTNQAKNADLVTQLLKSYDLDKLIFEAPTRNSQIQMVQLLGPNVHMANIPFDEIPRIETIRRGLHADTFLASKYR</sequence>